<evidence type="ECO:0000259" key="9">
    <source>
        <dbReference type="Pfam" id="PF18388"/>
    </source>
</evidence>
<evidence type="ECO:0000256" key="5">
    <source>
        <dbReference type="ARBA" id="ARBA00022927"/>
    </source>
</evidence>
<feature type="compositionally biased region" description="Acidic residues" evidence="8">
    <location>
        <begin position="253"/>
        <end position="264"/>
    </location>
</feature>
<keyword evidence="11" id="KW-1185">Reference proteome</keyword>
<feature type="compositionally biased region" description="Polar residues" evidence="8">
    <location>
        <begin position="161"/>
        <end position="177"/>
    </location>
</feature>
<dbReference type="PANTHER" id="PTHR40012">
    <property type="entry name" value="AUTOPHAGY-RELATED PROTEIN 29"/>
    <property type="match status" value="1"/>
</dbReference>
<organism evidence="10 11">
    <name type="scientific">Sphaceloma murrayae</name>
    <dbReference type="NCBI Taxonomy" id="2082308"/>
    <lineage>
        <taxon>Eukaryota</taxon>
        <taxon>Fungi</taxon>
        <taxon>Dikarya</taxon>
        <taxon>Ascomycota</taxon>
        <taxon>Pezizomycotina</taxon>
        <taxon>Dothideomycetes</taxon>
        <taxon>Dothideomycetidae</taxon>
        <taxon>Myriangiales</taxon>
        <taxon>Elsinoaceae</taxon>
        <taxon>Sphaceloma</taxon>
    </lineage>
</organism>
<comment type="subcellular location">
    <subcellularLocation>
        <location evidence="1">Preautophagosomal structure</location>
    </subcellularLocation>
</comment>
<evidence type="ECO:0000256" key="2">
    <source>
        <dbReference type="ARBA" id="ARBA00010082"/>
    </source>
</evidence>
<dbReference type="AlphaFoldDB" id="A0A2K1QLF5"/>
<dbReference type="PANTHER" id="PTHR40012:SF1">
    <property type="entry name" value="AUTOPHAGY-RELATED PROTEIN 29"/>
    <property type="match status" value="1"/>
</dbReference>
<evidence type="ECO:0000313" key="11">
    <source>
        <dbReference type="Proteomes" id="UP000243797"/>
    </source>
</evidence>
<reference evidence="10 11" key="1">
    <citation type="submission" date="2017-06" db="EMBL/GenBank/DDBJ databases">
        <title>Draft genome sequence of a variant of Elsinoe murrayae.</title>
        <authorList>
            <person name="Cheng Q."/>
        </authorList>
    </citation>
    <scope>NUCLEOTIDE SEQUENCE [LARGE SCALE GENOMIC DNA]</scope>
    <source>
        <strain evidence="10 11">CQ-2017a</strain>
    </source>
</reference>
<dbReference type="GO" id="GO:0015031">
    <property type="term" value="P:protein transport"/>
    <property type="evidence" value="ECO:0007669"/>
    <property type="project" value="UniProtKB-KW"/>
</dbReference>
<dbReference type="STRING" id="2082308.A0A2K1QLF5"/>
<feature type="region of interest" description="Disordered" evidence="8">
    <location>
        <begin position="96"/>
        <end position="126"/>
    </location>
</feature>
<dbReference type="GO" id="GO:0000045">
    <property type="term" value="P:autophagosome assembly"/>
    <property type="evidence" value="ECO:0007669"/>
    <property type="project" value="InterPro"/>
</dbReference>
<dbReference type="EMBL" id="NKHZ01000060">
    <property type="protein sequence ID" value="PNS15988.1"/>
    <property type="molecule type" value="Genomic_DNA"/>
</dbReference>
<comment type="caution">
    <text evidence="10">The sequence shown here is derived from an EMBL/GenBank/DDBJ whole genome shotgun (WGS) entry which is preliminary data.</text>
</comment>
<feature type="compositionally biased region" description="Polar residues" evidence="8">
    <location>
        <begin position="98"/>
        <end position="112"/>
    </location>
</feature>
<keyword evidence="6" id="KW-0072">Autophagy</keyword>
<keyword evidence="5" id="KW-0653">Protein transport</keyword>
<feature type="compositionally biased region" description="Polar residues" evidence="8">
    <location>
        <begin position="322"/>
        <end position="331"/>
    </location>
</feature>
<evidence type="ECO:0000256" key="3">
    <source>
        <dbReference type="ARBA" id="ARBA00013784"/>
    </source>
</evidence>
<name>A0A2K1QLF5_9PEZI</name>
<keyword evidence="4" id="KW-0813">Transport</keyword>
<feature type="compositionally biased region" description="Low complexity" evidence="8">
    <location>
        <begin position="338"/>
        <end position="366"/>
    </location>
</feature>
<evidence type="ECO:0000256" key="8">
    <source>
        <dbReference type="SAM" id="MobiDB-lite"/>
    </source>
</evidence>
<dbReference type="FunFam" id="1.10.10.2570:FF:000001">
    <property type="entry name" value="Autophagy-related protein 29"/>
    <property type="match status" value="1"/>
</dbReference>
<gene>
    <name evidence="10" type="ORF">CAC42_4389</name>
</gene>
<feature type="compositionally biased region" description="Low complexity" evidence="8">
    <location>
        <begin position="209"/>
        <end position="226"/>
    </location>
</feature>
<evidence type="ECO:0000313" key="10">
    <source>
        <dbReference type="EMBL" id="PNS15988.1"/>
    </source>
</evidence>
<proteinExistence type="inferred from homology"/>
<evidence type="ECO:0000256" key="1">
    <source>
        <dbReference type="ARBA" id="ARBA00004329"/>
    </source>
</evidence>
<protein>
    <recommendedName>
        <fullName evidence="3">Autophagy-related protein 29</fullName>
    </recommendedName>
</protein>
<dbReference type="Pfam" id="PF18388">
    <property type="entry name" value="ATG29_N"/>
    <property type="match status" value="1"/>
</dbReference>
<dbReference type="InterPro" id="IPR039113">
    <property type="entry name" value="ATG29"/>
</dbReference>
<dbReference type="InParanoid" id="A0A2K1QLF5"/>
<dbReference type="GO" id="GO:0000407">
    <property type="term" value="C:phagophore assembly site"/>
    <property type="evidence" value="ECO:0007669"/>
    <property type="project" value="UniProtKB-SubCell"/>
</dbReference>
<dbReference type="InterPro" id="IPR040666">
    <property type="entry name" value="Atg29_N"/>
</dbReference>
<dbReference type="OrthoDB" id="21072at2759"/>
<feature type="compositionally biased region" description="Polar residues" evidence="8">
    <location>
        <begin position="424"/>
        <end position="441"/>
    </location>
</feature>
<evidence type="ECO:0000256" key="4">
    <source>
        <dbReference type="ARBA" id="ARBA00022448"/>
    </source>
</evidence>
<dbReference type="InterPro" id="IPR039362">
    <property type="entry name" value="ATG29_sf"/>
</dbReference>
<evidence type="ECO:0000256" key="6">
    <source>
        <dbReference type="ARBA" id="ARBA00023006"/>
    </source>
</evidence>
<sequence length="476" mass="50700">MATVKGDTPAVAPKPHYTCLIRLPFPRGDFVDPAPVDWDGTKDAALWKLISKAANSKDLDWPELSHRFQVSLPFLLQQAAWLYERHFAQMRAQMKKLGTSNTSSPAPQQESGVGSVPLHPGQQRPGTAERFDHVHVSAKWYLYLSYVSSMAKVGVAPPMSRTPSTRTVTQSRLTTPASPREAQPSRSFRSSFGSHRKPTVLENIHAEDSSSPPNVSSTSTISSSSSDAPVHQSVAKSQVFRRPPDLRTISSDGDAEDDDDDDDSSAGFLPFASRAEDAPVAAPEGNALARTTSREASDPAATLRTASGGRIKDKTPQMRQDVFSSTSSADSPPQVKRAPLASSQSTTTAPTQASHRAAGGLLHGAGPSRMARTQSVPGPSSRPPVAAGDRRSIGQASGPGALSPRHRAEIGRLSGRTSKEGSEGTPSMGSSFSDLDDASVTQSALEDALLSNMQHGNIASRMSNFSQALRSKYLPQ</sequence>
<comment type="similarity">
    <text evidence="2">Belongs to the ATG29 family.</text>
</comment>
<dbReference type="Gene3D" id="1.10.10.2570">
    <property type="match status" value="1"/>
</dbReference>
<accession>A0A2K1QLF5</accession>
<evidence type="ECO:0000256" key="7">
    <source>
        <dbReference type="ARBA" id="ARBA00060351"/>
    </source>
</evidence>
<comment type="function">
    <text evidence="7">Plays a role in autophagy. Functions at the preautophagosomal structure (PAS) in order to form normal autophagosomes under starvation conditions. Also plays a role in mitophagy and regulation of filamentous growth.</text>
</comment>
<feature type="domain" description="Atg29 N-terminal" evidence="9">
    <location>
        <begin position="17"/>
        <end position="70"/>
    </location>
</feature>
<dbReference type="Proteomes" id="UP000243797">
    <property type="component" value="Unassembled WGS sequence"/>
</dbReference>
<feature type="region of interest" description="Disordered" evidence="8">
    <location>
        <begin position="155"/>
        <end position="441"/>
    </location>
</feature>